<comment type="similarity">
    <text evidence="2 7">Belongs to the DPM3 family.</text>
</comment>
<dbReference type="GO" id="GO:0033185">
    <property type="term" value="C:dolichol-phosphate-mannose synthase complex"/>
    <property type="evidence" value="ECO:0007669"/>
    <property type="project" value="TreeGrafter"/>
</dbReference>
<comment type="subunit">
    <text evidence="7">Component of the dolichol-phosphate mannose (DPM) synthase complex.</text>
</comment>
<dbReference type="InterPro" id="IPR013174">
    <property type="entry name" value="DPM3"/>
</dbReference>
<keyword evidence="3 7" id="KW-0812">Transmembrane</keyword>
<evidence type="ECO:0000256" key="1">
    <source>
        <dbReference type="ARBA" id="ARBA00004477"/>
    </source>
</evidence>
<comment type="subcellular location">
    <subcellularLocation>
        <location evidence="1 7">Endoplasmic reticulum membrane</location>
        <topology evidence="1 7">Multi-pass membrane protein</topology>
    </subcellularLocation>
</comment>
<keyword evidence="9" id="KW-1185">Reference proteome</keyword>
<evidence type="ECO:0000256" key="3">
    <source>
        <dbReference type="ARBA" id="ARBA00022692"/>
    </source>
</evidence>
<organism evidence="8 9">
    <name type="scientific">Cymbomonas tetramitiformis</name>
    <dbReference type="NCBI Taxonomy" id="36881"/>
    <lineage>
        <taxon>Eukaryota</taxon>
        <taxon>Viridiplantae</taxon>
        <taxon>Chlorophyta</taxon>
        <taxon>Pyramimonadophyceae</taxon>
        <taxon>Pyramimonadales</taxon>
        <taxon>Pyramimonadaceae</taxon>
        <taxon>Cymbomonas</taxon>
    </lineage>
</organism>
<evidence type="ECO:0000313" key="9">
    <source>
        <dbReference type="Proteomes" id="UP001190700"/>
    </source>
</evidence>
<keyword evidence="6 7" id="KW-0472">Membrane</keyword>
<dbReference type="PANTHER" id="PTHR16433">
    <property type="entry name" value="DOLICHOL-PHOSPHATE MANNOSYLTRANSFERASE SUBUNIT 3"/>
    <property type="match status" value="1"/>
</dbReference>
<protein>
    <recommendedName>
        <fullName evidence="7">Dolichol-phosphate mannosyltransferase subunit 3</fullName>
    </recommendedName>
</protein>
<dbReference type="EMBL" id="LGRX02003860">
    <property type="protein sequence ID" value="KAK3281381.1"/>
    <property type="molecule type" value="Genomic_DNA"/>
</dbReference>
<accession>A0AAE0GNG9</accession>
<name>A0AAE0GNG9_9CHLO</name>
<reference evidence="8 9" key="1">
    <citation type="journal article" date="2015" name="Genome Biol. Evol.">
        <title>Comparative Genomics of a Bacterivorous Green Alga Reveals Evolutionary Causalities and Consequences of Phago-Mixotrophic Mode of Nutrition.</title>
        <authorList>
            <person name="Burns J.A."/>
            <person name="Paasch A."/>
            <person name="Narechania A."/>
            <person name="Kim E."/>
        </authorList>
    </citation>
    <scope>NUCLEOTIDE SEQUENCE [LARGE SCALE GENOMIC DNA]</scope>
    <source>
        <strain evidence="8 9">PLY_AMNH</strain>
    </source>
</reference>
<dbReference type="Proteomes" id="UP001190700">
    <property type="component" value="Unassembled WGS sequence"/>
</dbReference>
<dbReference type="PANTHER" id="PTHR16433:SF0">
    <property type="entry name" value="DOLICHOL-PHOSPHATE MANNOSYLTRANSFERASE SUBUNIT 3"/>
    <property type="match status" value="1"/>
</dbReference>
<evidence type="ECO:0000256" key="2">
    <source>
        <dbReference type="ARBA" id="ARBA00010430"/>
    </source>
</evidence>
<keyword evidence="4 7" id="KW-0256">Endoplasmic reticulum</keyword>
<evidence type="ECO:0000256" key="6">
    <source>
        <dbReference type="ARBA" id="ARBA00023136"/>
    </source>
</evidence>
<dbReference type="GO" id="GO:0006506">
    <property type="term" value="P:GPI anchor biosynthetic process"/>
    <property type="evidence" value="ECO:0007669"/>
    <property type="project" value="TreeGrafter"/>
</dbReference>
<sequence length="94" mass="10456">MLRIVRLLGYFCTVTLVWLASLQLNLSDSLRAILQILPLYALVSFGLYSLGVIGLSILTFPTCEGDSLKKDILDAETDLRKLGVMPLDSVRKQK</sequence>
<feature type="transmembrane region" description="Helical" evidence="7">
    <location>
        <begin position="7"/>
        <end position="26"/>
    </location>
</feature>
<gene>
    <name evidence="8" type="ORF">CYMTET_10829</name>
</gene>
<dbReference type="Pfam" id="PF08285">
    <property type="entry name" value="DPM3"/>
    <property type="match status" value="1"/>
</dbReference>
<evidence type="ECO:0000256" key="5">
    <source>
        <dbReference type="ARBA" id="ARBA00022989"/>
    </source>
</evidence>
<proteinExistence type="inferred from homology"/>
<dbReference type="GO" id="GO:0005789">
    <property type="term" value="C:endoplasmic reticulum membrane"/>
    <property type="evidence" value="ECO:0007669"/>
    <property type="project" value="UniProtKB-SubCell"/>
</dbReference>
<comment type="function">
    <text evidence="7">Stabilizer subunit of the dolichol-phosphate mannose (DPM) synthase complex; tethers catalytic subunit to the ER.</text>
</comment>
<feature type="transmembrane region" description="Helical" evidence="7">
    <location>
        <begin position="32"/>
        <end position="60"/>
    </location>
</feature>
<comment type="caution">
    <text evidence="8">The sequence shown here is derived from an EMBL/GenBank/DDBJ whole genome shotgun (WGS) entry which is preliminary data.</text>
</comment>
<evidence type="ECO:0000256" key="4">
    <source>
        <dbReference type="ARBA" id="ARBA00022824"/>
    </source>
</evidence>
<dbReference type="AlphaFoldDB" id="A0AAE0GNG9"/>
<comment type="pathway">
    <text evidence="7">Protein modification; protein glycosylation.</text>
</comment>
<evidence type="ECO:0000313" key="8">
    <source>
        <dbReference type="EMBL" id="KAK3281381.1"/>
    </source>
</evidence>
<evidence type="ECO:0000256" key="7">
    <source>
        <dbReference type="RuleBase" id="RU365085"/>
    </source>
</evidence>
<keyword evidence="5 7" id="KW-1133">Transmembrane helix</keyword>